<feature type="compositionally biased region" description="Basic residues" evidence="1">
    <location>
        <begin position="76"/>
        <end position="86"/>
    </location>
</feature>
<evidence type="ECO:0000313" key="2">
    <source>
        <dbReference type="EMBL" id="BAD31371.1"/>
    </source>
</evidence>
<protein>
    <submittedName>
        <fullName evidence="2">Uncharacterized protein</fullName>
    </submittedName>
</protein>
<evidence type="ECO:0000313" key="3">
    <source>
        <dbReference type="Proteomes" id="UP000000763"/>
    </source>
</evidence>
<feature type="region of interest" description="Disordered" evidence="1">
    <location>
        <begin position="46"/>
        <end position="86"/>
    </location>
</feature>
<proteinExistence type="predicted"/>
<sequence length="86" mass="9192">MKVVPGQGALRRSTMPRTVASTMAACASLTAIFVASSADSPLHPLPSSYTTLHLPTTRGNRTEKTQSSPPSPPPFCRKRLARKTIT</sequence>
<name>Q69Q70_ORYSJ</name>
<feature type="compositionally biased region" description="Polar residues" evidence="1">
    <location>
        <begin position="47"/>
        <end position="59"/>
    </location>
</feature>
<dbReference type="Proteomes" id="UP000000763">
    <property type="component" value="Chromosome 7"/>
</dbReference>
<accession>Q69Q70</accession>
<dbReference type="EMBL" id="AP005438">
    <property type="protein sequence ID" value="BAD31371.1"/>
    <property type="molecule type" value="Genomic_DNA"/>
</dbReference>
<organism evidence="2 3">
    <name type="scientific">Oryza sativa subsp. japonica</name>
    <name type="common">Rice</name>
    <dbReference type="NCBI Taxonomy" id="39947"/>
    <lineage>
        <taxon>Eukaryota</taxon>
        <taxon>Viridiplantae</taxon>
        <taxon>Streptophyta</taxon>
        <taxon>Embryophyta</taxon>
        <taxon>Tracheophyta</taxon>
        <taxon>Spermatophyta</taxon>
        <taxon>Magnoliopsida</taxon>
        <taxon>Liliopsida</taxon>
        <taxon>Poales</taxon>
        <taxon>Poaceae</taxon>
        <taxon>BOP clade</taxon>
        <taxon>Oryzoideae</taxon>
        <taxon>Oryzeae</taxon>
        <taxon>Oryzinae</taxon>
        <taxon>Oryza</taxon>
        <taxon>Oryza sativa</taxon>
    </lineage>
</organism>
<gene>
    <name evidence="2" type="primary">OJ1723_B06.111</name>
</gene>
<evidence type="ECO:0000256" key="1">
    <source>
        <dbReference type="SAM" id="MobiDB-lite"/>
    </source>
</evidence>
<dbReference type="AlphaFoldDB" id="Q69Q70"/>
<reference evidence="3" key="2">
    <citation type="journal article" date="2008" name="Nucleic Acids Res.">
        <title>The rice annotation project database (RAP-DB): 2008 update.</title>
        <authorList>
            <consortium name="The rice annotation project (RAP)"/>
        </authorList>
    </citation>
    <scope>GENOME REANNOTATION</scope>
    <source>
        <strain evidence="3">cv. Nipponbare</strain>
    </source>
</reference>
<reference evidence="3" key="1">
    <citation type="journal article" date="2005" name="Nature">
        <title>The map-based sequence of the rice genome.</title>
        <authorList>
            <consortium name="International rice genome sequencing project (IRGSP)"/>
            <person name="Matsumoto T."/>
            <person name="Wu J."/>
            <person name="Kanamori H."/>
            <person name="Katayose Y."/>
            <person name="Fujisawa M."/>
            <person name="Namiki N."/>
            <person name="Mizuno H."/>
            <person name="Yamamoto K."/>
            <person name="Antonio B.A."/>
            <person name="Baba T."/>
            <person name="Sakata K."/>
            <person name="Nagamura Y."/>
            <person name="Aoki H."/>
            <person name="Arikawa K."/>
            <person name="Arita K."/>
            <person name="Bito T."/>
            <person name="Chiden Y."/>
            <person name="Fujitsuka N."/>
            <person name="Fukunaka R."/>
            <person name="Hamada M."/>
            <person name="Harada C."/>
            <person name="Hayashi A."/>
            <person name="Hijishita S."/>
            <person name="Honda M."/>
            <person name="Hosokawa S."/>
            <person name="Ichikawa Y."/>
            <person name="Idonuma A."/>
            <person name="Iijima M."/>
            <person name="Ikeda M."/>
            <person name="Ikeno M."/>
            <person name="Ito K."/>
            <person name="Ito S."/>
            <person name="Ito T."/>
            <person name="Ito Y."/>
            <person name="Ito Y."/>
            <person name="Iwabuchi A."/>
            <person name="Kamiya K."/>
            <person name="Karasawa W."/>
            <person name="Kurita K."/>
            <person name="Katagiri S."/>
            <person name="Kikuta A."/>
            <person name="Kobayashi H."/>
            <person name="Kobayashi N."/>
            <person name="Machita K."/>
            <person name="Maehara T."/>
            <person name="Masukawa M."/>
            <person name="Mizubayashi T."/>
            <person name="Mukai Y."/>
            <person name="Nagasaki H."/>
            <person name="Nagata Y."/>
            <person name="Naito S."/>
            <person name="Nakashima M."/>
            <person name="Nakama Y."/>
            <person name="Nakamichi Y."/>
            <person name="Nakamura M."/>
            <person name="Meguro A."/>
            <person name="Negishi M."/>
            <person name="Ohta I."/>
            <person name="Ohta T."/>
            <person name="Okamoto M."/>
            <person name="Ono N."/>
            <person name="Saji S."/>
            <person name="Sakaguchi M."/>
            <person name="Sakai K."/>
            <person name="Shibata M."/>
            <person name="Shimokawa T."/>
            <person name="Song J."/>
            <person name="Takazaki Y."/>
            <person name="Terasawa K."/>
            <person name="Tsugane M."/>
            <person name="Tsuji K."/>
            <person name="Ueda S."/>
            <person name="Waki K."/>
            <person name="Yamagata H."/>
            <person name="Yamamoto M."/>
            <person name="Yamamoto S."/>
            <person name="Yamane H."/>
            <person name="Yoshiki S."/>
            <person name="Yoshihara R."/>
            <person name="Yukawa K."/>
            <person name="Zhong H."/>
            <person name="Yano M."/>
            <person name="Yuan Q."/>
            <person name="Ouyang S."/>
            <person name="Liu J."/>
            <person name="Jones K.M."/>
            <person name="Gansberger K."/>
            <person name="Moffat K."/>
            <person name="Hill J."/>
            <person name="Bera J."/>
            <person name="Fadrosh D."/>
            <person name="Jin S."/>
            <person name="Johri S."/>
            <person name="Kim M."/>
            <person name="Overton L."/>
            <person name="Reardon M."/>
            <person name="Tsitrin T."/>
            <person name="Vuong H."/>
            <person name="Weaver B."/>
            <person name="Ciecko A."/>
            <person name="Tallon L."/>
            <person name="Jackson J."/>
            <person name="Pai G."/>
            <person name="Aken S.V."/>
            <person name="Utterback T."/>
            <person name="Reidmuller S."/>
            <person name="Feldblyum T."/>
            <person name="Hsiao J."/>
            <person name="Zismann V."/>
            <person name="Iobst S."/>
            <person name="de Vazeille A.R."/>
            <person name="Buell C.R."/>
            <person name="Ying K."/>
            <person name="Li Y."/>
            <person name="Lu T."/>
            <person name="Huang Y."/>
            <person name="Zhao Q."/>
            <person name="Feng Q."/>
            <person name="Zhang L."/>
            <person name="Zhu J."/>
            <person name="Weng Q."/>
            <person name="Mu J."/>
            <person name="Lu Y."/>
            <person name="Fan D."/>
            <person name="Liu Y."/>
            <person name="Guan J."/>
            <person name="Zhang Y."/>
            <person name="Yu S."/>
            <person name="Liu X."/>
            <person name="Zhang Y."/>
            <person name="Hong G."/>
            <person name="Han B."/>
            <person name="Choisne N."/>
            <person name="Demange N."/>
            <person name="Orjeda G."/>
            <person name="Samain S."/>
            <person name="Cattolico L."/>
            <person name="Pelletier E."/>
            <person name="Couloux A."/>
            <person name="Segurens B."/>
            <person name="Wincker P."/>
            <person name="D'Hont A."/>
            <person name="Scarpelli C."/>
            <person name="Weissenbach J."/>
            <person name="Salanoubat M."/>
            <person name="Quetier F."/>
            <person name="Yu Y."/>
            <person name="Kim H.R."/>
            <person name="Rambo T."/>
            <person name="Currie J."/>
            <person name="Collura K."/>
            <person name="Luo M."/>
            <person name="Yang T."/>
            <person name="Ammiraju J.S.S."/>
            <person name="Engler F."/>
            <person name="Soderlund C."/>
            <person name="Wing R.A."/>
            <person name="Palmer L.E."/>
            <person name="de la Bastide M."/>
            <person name="Spiegel L."/>
            <person name="Nascimento L."/>
            <person name="Zutavern T."/>
            <person name="O'Shaughnessy A."/>
            <person name="Dike S."/>
            <person name="Dedhia N."/>
            <person name="Preston R."/>
            <person name="Balija V."/>
            <person name="McCombie W.R."/>
            <person name="Chow T."/>
            <person name="Chen H."/>
            <person name="Chung M."/>
            <person name="Chen C."/>
            <person name="Shaw J."/>
            <person name="Wu H."/>
            <person name="Hsiao K."/>
            <person name="Chao Y."/>
            <person name="Chu M."/>
            <person name="Cheng C."/>
            <person name="Hour A."/>
            <person name="Lee P."/>
            <person name="Lin S."/>
            <person name="Lin Y."/>
            <person name="Liou J."/>
            <person name="Liu S."/>
            <person name="Hsing Y."/>
            <person name="Raghuvanshi S."/>
            <person name="Mohanty A."/>
            <person name="Bharti A.K."/>
            <person name="Gaur A."/>
            <person name="Gupta V."/>
            <person name="Kumar D."/>
            <person name="Ravi V."/>
            <person name="Vij S."/>
            <person name="Kapur A."/>
            <person name="Khurana P."/>
            <person name="Khurana P."/>
            <person name="Khurana J.P."/>
            <person name="Tyagi A.K."/>
            <person name="Gaikwad K."/>
            <person name="Singh A."/>
            <person name="Dalal V."/>
            <person name="Srivastava S."/>
            <person name="Dixit A."/>
            <person name="Pal A.K."/>
            <person name="Ghazi I.A."/>
            <person name="Yadav M."/>
            <person name="Pandit A."/>
            <person name="Bhargava A."/>
            <person name="Sureshbabu K."/>
            <person name="Batra K."/>
            <person name="Sharma T.R."/>
            <person name="Mohapatra T."/>
            <person name="Singh N.K."/>
            <person name="Messing J."/>
            <person name="Nelson A.B."/>
            <person name="Fuks G."/>
            <person name="Kavchok S."/>
            <person name="Keizer G."/>
            <person name="Linton E."/>
            <person name="Llaca V."/>
            <person name="Song R."/>
            <person name="Tanyolac B."/>
            <person name="Young S."/>
            <person name="Ho-Il K."/>
            <person name="Hahn J.H."/>
            <person name="Sangsakoo G."/>
            <person name="Vanavichit A."/>
            <person name="de Mattos Luiz.A.T."/>
            <person name="Zimmer P.D."/>
            <person name="Malone G."/>
            <person name="Dellagostin O."/>
            <person name="de Oliveira A.C."/>
            <person name="Bevan M."/>
            <person name="Bancroft I."/>
            <person name="Minx P."/>
            <person name="Cordum H."/>
            <person name="Wilson R."/>
            <person name="Cheng Z."/>
            <person name="Jin W."/>
            <person name="Jiang J."/>
            <person name="Leong S.A."/>
            <person name="Iwama H."/>
            <person name="Gojobori T."/>
            <person name="Itoh T."/>
            <person name="Niimura Y."/>
            <person name="Fujii Y."/>
            <person name="Habara T."/>
            <person name="Sakai H."/>
            <person name="Sato Y."/>
            <person name="Wilson G."/>
            <person name="Kumar K."/>
            <person name="McCouch S."/>
            <person name="Juretic N."/>
            <person name="Hoen D."/>
            <person name="Wright S."/>
            <person name="Bruskiewich R."/>
            <person name="Bureau T."/>
            <person name="Miyao A."/>
            <person name="Hirochika H."/>
            <person name="Nishikawa T."/>
            <person name="Kadowaki K."/>
            <person name="Sugiura M."/>
            <person name="Burr B."/>
            <person name="Sasaki T."/>
        </authorList>
    </citation>
    <scope>NUCLEOTIDE SEQUENCE [LARGE SCALE GENOMIC DNA]</scope>
    <source>
        <strain evidence="3">cv. Nipponbare</strain>
    </source>
</reference>